<feature type="region of interest" description="Disordered" evidence="1">
    <location>
        <begin position="706"/>
        <end position="759"/>
    </location>
</feature>
<evidence type="ECO:0000313" key="2">
    <source>
        <dbReference type="EMBL" id="KAF3429141.1"/>
    </source>
</evidence>
<evidence type="ECO:0000256" key="1">
    <source>
        <dbReference type="SAM" id="MobiDB-lite"/>
    </source>
</evidence>
<feature type="region of interest" description="Disordered" evidence="1">
    <location>
        <begin position="472"/>
        <end position="500"/>
    </location>
</feature>
<organism evidence="2 3">
    <name type="scientific">Frieseomelitta varia</name>
    <dbReference type="NCBI Taxonomy" id="561572"/>
    <lineage>
        <taxon>Eukaryota</taxon>
        <taxon>Metazoa</taxon>
        <taxon>Ecdysozoa</taxon>
        <taxon>Arthropoda</taxon>
        <taxon>Hexapoda</taxon>
        <taxon>Insecta</taxon>
        <taxon>Pterygota</taxon>
        <taxon>Neoptera</taxon>
        <taxon>Endopterygota</taxon>
        <taxon>Hymenoptera</taxon>
        <taxon>Apocrita</taxon>
        <taxon>Aculeata</taxon>
        <taxon>Apoidea</taxon>
        <taxon>Anthophila</taxon>
        <taxon>Apidae</taxon>
        <taxon>Frieseomelitta</taxon>
    </lineage>
</organism>
<feature type="compositionally biased region" description="Basic and acidic residues" evidence="1">
    <location>
        <begin position="491"/>
        <end position="500"/>
    </location>
</feature>
<proteinExistence type="predicted"/>
<dbReference type="EMBL" id="WNWW01000177">
    <property type="protein sequence ID" value="KAF3429141.1"/>
    <property type="molecule type" value="Genomic_DNA"/>
</dbReference>
<dbReference type="Proteomes" id="UP000655588">
    <property type="component" value="Unassembled WGS sequence"/>
</dbReference>
<feature type="compositionally biased region" description="Basic and acidic residues" evidence="1">
    <location>
        <begin position="528"/>
        <end position="553"/>
    </location>
</feature>
<feature type="compositionally biased region" description="Polar residues" evidence="1">
    <location>
        <begin position="728"/>
        <end position="737"/>
    </location>
</feature>
<comment type="caution">
    <text evidence="2">The sequence shown here is derived from an EMBL/GenBank/DDBJ whole genome shotgun (WGS) entry which is preliminary data.</text>
</comment>
<keyword evidence="3" id="KW-1185">Reference proteome</keyword>
<reference evidence="2" key="1">
    <citation type="submission" date="2019-11" db="EMBL/GenBank/DDBJ databases">
        <title>The nuclear and mitochondrial genomes of Frieseomelitta varia - a highly eusocial stingless bee (Meliponini) with a permanently sterile worker caste.</title>
        <authorList>
            <person name="Freitas F.C.P."/>
            <person name="Lourenco A.P."/>
            <person name="Nunes F.M.F."/>
            <person name="Paschoal A.R."/>
            <person name="Abreu F.C.P."/>
            <person name="Barbin F.O."/>
            <person name="Bataglia L."/>
            <person name="Cardoso-Junior C.A.M."/>
            <person name="Cervoni M.S."/>
            <person name="Silva S.R."/>
            <person name="Dalarmi F."/>
            <person name="Del Lama M.A."/>
            <person name="Depintor T.S."/>
            <person name="Ferreira K.M."/>
            <person name="Goria P.S."/>
            <person name="Jaskot M.C."/>
            <person name="Lago D.C."/>
            <person name="Luna-Lucena D."/>
            <person name="Moda L.M."/>
            <person name="Nascimento L."/>
            <person name="Pedrino M."/>
            <person name="Rabico F.O."/>
            <person name="Sanches F.C."/>
            <person name="Santos D.E."/>
            <person name="Santos C.G."/>
            <person name="Vieira J."/>
            <person name="Lopes T.F."/>
            <person name="Barchuk A.R."/>
            <person name="Hartfelder K."/>
            <person name="Simoes Z.L.P."/>
            <person name="Bitondi M.M.G."/>
            <person name="Pinheiro D.G."/>
        </authorList>
    </citation>
    <scope>NUCLEOTIDE SEQUENCE</scope>
    <source>
        <strain evidence="2">USP_RPSP 00005682</strain>
        <tissue evidence="2">Whole individual</tissue>
    </source>
</reference>
<accession>A0A833SBL6</accession>
<gene>
    <name evidence="2" type="ORF">E2986_05175</name>
</gene>
<name>A0A833SBL6_9HYME</name>
<feature type="region of interest" description="Disordered" evidence="1">
    <location>
        <begin position="170"/>
        <end position="200"/>
    </location>
</feature>
<protein>
    <submittedName>
        <fullName evidence="2">Uncharacterized protein</fullName>
    </submittedName>
</protein>
<sequence length="878" mass="100698">MISSFLSYDEELLNSAYANVSLIADKAWTIDKEDPFQKLNQSLSIQNYKLTAKYRENGTYRTKSVRDVIPNSRLASYGNYEYNEDRESVYKSDDNSSPVSLPNFCWTEVTEPWMLPEVEKHFAWLTSGGVARSSRELSVTRIPEPDDVSKVGCGFKSHWEDYARSLRLSPTGKKARTNHHEPSKETNLIESDPSEKSDDRYECQRYTIENSMEMQLHVRVTSDAVRNLWKTGGGNARQQFLQQRMRLQCCSKLQQPCEQNSQSKERQQQFYYAVQYRPVILRTEYQAARTEAHGVRKHLPPALSPEVPEFFPKVPVMRYSSSKEQNANRVQYFPSLNERSYQNELFPYNRTYENSTGAIYQSTGVPLLSATDTTTTFIRPPQQWYQRVPPPPAQIQIPGSSSNPIGCTSVQPLRTTTITHHPLQVQEKFLQSNPIPIPVYQHPIELYHETGQKRKNQGVDFKNLILLTRNAMKAHRGQSKSSQQKPSYLEGKNRSTKTESEVLQWLDKSRPPKTKEFNALATELRNYDGRSDRKTCISRREKDGGRTSERMKSEVQGSISERDKNDTRNRRRLYRDVLTNASANQASLENVFEKSNKSVFNTRYDELEQQAMEQYRTSEESLALKYQELERQAMEQYKCCGGNAQEEGPVSRALTDDKKIRESFKQNFKEENCYDGQKCPGFGKCSPMNTEKKEGDNFLENQDNLAQTESTNESDVPGRCLSDKNRRSNTLSRNLTTLPEELSHESKNTAKGASGDEINRSVRASSKRRLILVSPFEKESEAKLTRSTDLEEFYCITQANKNIFGYYNNSKVGQIGGGDENITIIQSPRTEGTGHFWGYEMEMVYSFFNICSTTTSLALGLLDYVKIGTSGEPYPRKE</sequence>
<dbReference type="AlphaFoldDB" id="A0A833SBL6"/>
<feature type="region of interest" description="Disordered" evidence="1">
    <location>
        <begin position="528"/>
        <end position="568"/>
    </location>
</feature>
<evidence type="ECO:0000313" key="3">
    <source>
        <dbReference type="Proteomes" id="UP000655588"/>
    </source>
</evidence>